<sequence>MKRNRTRALGAVAALAGGVALLTACGQGIAAPEQGGNALTGQAGQPGGAAQEQVAACSADDVDVTLTPQPGRPGVLLLTAVNSSQEACTVDGWADLKPLDMTGSVIDVPTEQVEVPGAPTATRLEPGETAFAGVQLELGSKEDPNVRVATGFSASMPGGEGTTNAHIASPSNAGGYPEFPVTAVQIGSFQPTGQGVTVF</sequence>
<feature type="domain" description="DUF4232" evidence="2">
    <location>
        <begin position="57"/>
        <end position="185"/>
    </location>
</feature>
<feature type="chain" id="PRO_5032273640" description="DUF4232 domain-containing protein" evidence="1">
    <location>
        <begin position="31"/>
        <end position="199"/>
    </location>
</feature>
<protein>
    <recommendedName>
        <fullName evidence="2">DUF4232 domain-containing protein</fullName>
    </recommendedName>
</protein>
<evidence type="ECO:0000256" key="1">
    <source>
        <dbReference type="SAM" id="SignalP"/>
    </source>
</evidence>
<dbReference type="Pfam" id="PF14016">
    <property type="entry name" value="DUF4232"/>
    <property type="match status" value="1"/>
</dbReference>
<gene>
    <name evidence="3" type="ORF">HNR68_000944</name>
</gene>
<feature type="signal peptide" evidence="1">
    <location>
        <begin position="1"/>
        <end position="30"/>
    </location>
</feature>
<evidence type="ECO:0000259" key="2">
    <source>
        <dbReference type="Pfam" id="PF14016"/>
    </source>
</evidence>
<evidence type="ECO:0000313" key="3">
    <source>
        <dbReference type="EMBL" id="NYI82314.1"/>
    </source>
</evidence>
<comment type="caution">
    <text evidence="3">The sequence shown here is derived from an EMBL/GenBank/DDBJ whole genome shotgun (WGS) entry which is preliminary data.</text>
</comment>
<dbReference type="Proteomes" id="UP000587002">
    <property type="component" value="Unassembled WGS sequence"/>
</dbReference>
<accession>A0A853ACY4</accession>
<keyword evidence="4" id="KW-1185">Reference proteome</keyword>
<dbReference type="InterPro" id="IPR025326">
    <property type="entry name" value="DUF4232"/>
</dbReference>
<dbReference type="PROSITE" id="PS51257">
    <property type="entry name" value="PROKAR_LIPOPROTEIN"/>
    <property type="match status" value="1"/>
</dbReference>
<organism evidence="3 4">
    <name type="scientific">Saccharopolyspora hordei</name>
    <dbReference type="NCBI Taxonomy" id="1838"/>
    <lineage>
        <taxon>Bacteria</taxon>
        <taxon>Bacillati</taxon>
        <taxon>Actinomycetota</taxon>
        <taxon>Actinomycetes</taxon>
        <taxon>Pseudonocardiales</taxon>
        <taxon>Pseudonocardiaceae</taxon>
        <taxon>Saccharopolyspora</taxon>
    </lineage>
</organism>
<dbReference type="RefSeq" id="WP_179718003.1">
    <property type="nucleotide sequence ID" value="NZ_BAABFH010000001.1"/>
</dbReference>
<proteinExistence type="predicted"/>
<keyword evidence="1" id="KW-0732">Signal</keyword>
<evidence type="ECO:0000313" key="4">
    <source>
        <dbReference type="Proteomes" id="UP000587002"/>
    </source>
</evidence>
<dbReference type="EMBL" id="JACCFJ010000001">
    <property type="protein sequence ID" value="NYI82314.1"/>
    <property type="molecule type" value="Genomic_DNA"/>
</dbReference>
<reference evidence="3 4" key="1">
    <citation type="submission" date="2020-07" db="EMBL/GenBank/DDBJ databases">
        <title>Sequencing the genomes of 1000 actinobacteria strains.</title>
        <authorList>
            <person name="Klenk H.-P."/>
        </authorList>
    </citation>
    <scope>NUCLEOTIDE SEQUENCE [LARGE SCALE GENOMIC DNA]</scope>
    <source>
        <strain evidence="3 4">DSM 44065</strain>
    </source>
</reference>
<name>A0A853ACY4_9PSEU</name>
<dbReference type="AlphaFoldDB" id="A0A853ACY4"/>